<keyword evidence="1" id="KW-1133">Transmembrane helix</keyword>
<keyword evidence="3" id="KW-1185">Reference proteome</keyword>
<gene>
    <name evidence="2" type="ORF">FB567DRAFT_284828</name>
</gene>
<feature type="transmembrane region" description="Helical" evidence="1">
    <location>
        <begin position="79"/>
        <end position="96"/>
    </location>
</feature>
<dbReference type="Proteomes" id="UP000813461">
    <property type="component" value="Unassembled WGS sequence"/>
</dbReference>
<reference evidence="2" key="1">
    <citation type="journal article" date="2021" name="Nat. Commun.">
        <title>Genetic determinants of endophytism in the Arabidopsis root mycobiome.</title>
        <authorList>
            <person name="Mesny F."/>
            <person name="Miyauchi S."/>
            <person name="Thiergart T."/>
            <person name="Pickel B."/>
            <person name="Atanasova L."/>
            <person name="Karlsson M."/>
            <person name="Huettel B."/>
            <person name="Barry K.W."/>
            <person name="Haridas S."/>
            <person name="Chen C."/>
            <person name="Bauer D."/>
            <person name="Andreopoulos W."/>
            <person name="Pangilinan J."/>
            <person name="LaButti K."/>
            <person name="Riley R."/>
            <person name="Lipzen A."/>
            <person name="Clum A."/>
            <person name="Drula E."/>
            <person name="Henrissat B."/>
            <person name="Kohler A."/>
            <person name="Grigoriev I.V."/>
            <person name="Martin F.M."/>
            <person name="Hacquard S."/>
        </authorList>
    </citation>
    <scope>NUCLEOTIDE SEQUENCE</scope>
    <source>
        <strain evidence="2">MPI-SDFR-AT-0120</strain>
    </source>
</reference>
<protein>
    <submittedName>
        <fullName evidence="2">Uncharacterized protein</fullName>
    </submittedName>
</protein>
<accession>A0A8K0R9Y0</accession>
<feature type="transmembrane region" description="Helical" evidence="1">
    <location>
        <begin position="171"/>
        <end position="196"/>
    </location>
</feature>
<dbReference type="AlphaFoldDB" id="A0A8K0R9Y0"/>
<evidence type="ECO:0000256" key="1">
    <source>
        <dbReference type="SAM" id="Phobius"/>
    </source>
</evidence>
<keyword evidence="1" id="KW-0812">Transmembrane</keyword>
<organism evidence="2 3">
    <name type="scientific">Paraphoma chrysanthemicola</name>
    <dbReference type="NCBI Taxonomy" id="798071"/>
    <lineage>
        <taxon>Eukaryota</taxon>
        <taxon>Fungi</taxon>
        <taxon>Dikarya</taxon>
        <taxon>Ascomycota</taxon>
        <taxon>Pezizomycotina</taxon>
        <taxon>Dothideomycetes</taxon>
        <taxon>Pleosporomycetidae</taxon>
        <taxon>Pleosporales</taxon>
        <taxon>Pleosporineae</taxon>
        <taxon>Phaeosphaeriaceae</taxon>
        <taxon>Paraphoma</taxon>
    </lineage>
</organism>
<feature type="transmembrane region" description="Helical" evidence="1">
    <location>
        <begin position="47"/>
        <end position="67"/>
    </location>
</feature>
<dbReference type="OrthoDB" id="2150604at2759"/>
<name>A0A8K0R9Y0_9PLEO</name>
<sequence length="200" mass="22087">MTAPQPRARRNWAWPWTRSSASIGHFMQIDVTDAAASQWRDDKIQELGVVNVTAALVAGVVSSAFSWPTIESAPWTAKAVFYSTLLLAISAIATGSQQSIALNRYGRQPDGLKELQDSIKGTQRGDARPSQLYVWQLPIMLLNISLALFVVGLVILIWAKAARSPRWDDDMKIAFVVTIAGLFCVFNYAIGASMLYRKRA</sequence>
<keyword evidence="1" id="KW-0472">Membrane</keyword>
<comment type="caution">
    <text evidence="2">The sequence shown here is derived from an EMBL/GenBank/DDBJ whole genome shotgun (WGS) entry which is preliminary data.</text>
</comment>
<evidence type="ECO:0000313" key="2">
    <source>
        <dbReference type="EMBL" id="KAH7090172.1"/>
    </source>
</evidence>
<dbReference type="EMBL" id="JAGMVJ010000005">
    <property type="protein sequence ID" value="KAH7090172.1"/>
    <property type="molecule type" value="Genomic_DNA"/>
</dbReference>
<feature type="transmembrane region" description="Helical" evidence="1">
    <location>
        <begin position="132"/>
        <end position="159"/>
    </location>
</feature>
<proteinExistence type="predicted"/>
<evidence type="ECO:0000313" key="3">
    <source>
        <dbReference type="Proteomes" id="UP000813461"/>
    </source>
</evidence>